<protein>
    <submittedName>
        <fullName evidence="2">Uncharacterized protein</fullName>
    </submittedName>
</protein>
<evidence type="ECO:0000313" key="2">
    <source>
        <dbReference type="WBParaSite" id="nRc.2.0.1.t01854-RA"/>
    </source>
</evidence>
<dbReference type="Proteomes" id="UP000887565">
    <property type="component" value="Unplaced"/>
</dbReference>
<proteinExistence type="predicted"/>
<keyword evidence="1" id="KW-1185">Reference proteome</keyword>
<organism evidence="1 2">
    <name type="scientific">Romanomermis culicivorax</name>
    <name type="common">Nematode worm</name>
    <dbReference type="NCBI Taxonomy" id="13658"/>
    <lineage>
        <taxon>Eukaryota</taxon>
        <taxon>Metazoa</taxon>
        <taxon>Ecdysozoa</taxon>
        <taxon>Nematoda</taxon>
        <taxon>Enoplea</taxon>
        <taxon>Dorylaimia</taxon>
        <taxon>Mermithida</taxon>
        <taxon>Mermithoidea</taxon>
        <taxon>Mermithidae</taxon>
        <taxon>Romanomermis</taxon>
    </lineage>
</organism>
<name>A0A915HJM4_ROMCU</name>
<reference evidence="2" key="1">
    <citation type="submission" date="2022-11" db="UniProtKB">
        <authorList>
            <consortium name="WormBaseParasite"/>
        </authorList>
    </citation>
    <scope>IDENTIFICATION</scope>
</reference>
<evidence type="ECO:0000313" key="1">
    <source>
        <dbReference type="Proteomes" id="UP000887565"/>
    </source>
</evidence>
<dbReference type="WBParaSite" id="nRc.2.0.1.t01854-RA">
    <property type="protein sequence ID" value="nRc.2.0.1.t01854-RA"/>
    <property type="gene ID" value="nRc.2.0.1.g01854"/>
</dbReference>
<sequence>MLSGCEGYMSYLNDVLAFGLTTINGLSLRVQCISQSLEELVKIRLVYGIPGYFPVGKHDSLDVCTSDLEEISGRMKLGITFKEKRVETIH</sequence>
<dbReference type="AlphaFoldDB" id="A0A915HJM4"/>
<accession>A0A915HJM4</accession>